<keyword evidence="3" id="KW-1185">Reference proteome</keyword>
<accession>A0AA39QQF4</accession>
<sequence>MPDCNGFVLEEATIDQLQDAMVKGQLTSLQIALCYLQRIQQTDEYVNAILQMNPDFLSIASTLDAERAAGLVRGPLHGIPFLIKDNIASQDKMETTAGSWALLGSVVPRDAFVVSRLRQAGALLMGKASLSEWADMRSSNYSEGYSARGGQARSPYNLTVNPGGSSSGSAVAVTGNLVTFALGTETDGSVINPAERNALVGIKPTVGLTSRAGVIPECTHQDTVGTIARTVRDAVYALDAIYGIDPLDNYTLAQERKTPQAGYAQYLTTKDALKNATFGLPWQSFWALADPVQQAALLEIVNDIESAGATIINGTELKDYETIVSPDGWNWDYGTTRGYPNESEFTVVKVDFYNNIKAYLSELENTDIRSLEDIVQYNINNAGTEGGFPNIHPAFASGQDDFLASLATQGIMNSTYYEALSFCRTSTRENGIDYALTHNSTKLSALLVPPDVGQTYQIAAQAGYPILTLPASTNVTTSMPFGLALMGTAWSEAQLVKWGSAIEDLGFEKGGRWGRTKPGWGGYRERDLPVLNL</sequence>
<dbReference type="InterPro" id="IPR023631">
    <property type="entry name" value="Amidase_dom"/>
</dbReference>
<dbReference type="PANTHER" id="PTHR42678:SF37">
    <property type="entry name" value="AMIDASE C869.01-RELATED"/>
    <property type="match status" value="1"/>
</dbReference>
<feature type="domain" description="Amidase" evidence="1">
    <location>
        <begin position="34"/>
        <end position="495"/>
    </location>
</feature>
<dbReference type="Proteomes" id="UP001166286">
    <property type="component" value="Unassembled WGS sequence"/>
</dbReference>
<dbReference type="SUPFAM" id="SSF75304">
    <property type="entry name" value="Amidase signature (AS) enzymes"/>
    <property type="match status" value="1"/>
</dbReference>
<evidence type="ECO:0000259" key="1">
    <source>
        <dbReference type="Pfam" id="PF01425"/>
    </source>
</evidence>
<gene>
    <name evidence="2" type="ORF">JMJ35_010295</name>
</gene>
<evidence type="ECO:0000313" key="3">
    <source>
        <dbReference type="Proteomes" id="UP001166286"/>
    </source>
</evidence>
<dbReference type="Pfam" id="PF01425">
    <property type="entry name" value="Amidase"/>
    <property type="match status" value="1"/>
</dbReference>
<reference evidence="2" key="1">
    <citation type="submission" date="2023-03" db="EMBL/GenBank/DDBJ databases">
        <title>Complete genome of Cladonia borealis.</title>
        <authorList>
            <person name="Park H."/>
        </authorList>
    </citation>
    <scope>NUCLEOTIDE SEQUENCE</scope>
    <source>
        <strain evidence="2">ANT050790</strain>
    </source>
</reference>
<name>A0AA39QQF4_9LECA</name>
<proteinExistence type="predicted"/>
<evidence type="ECO:0000313" key="2">
    <source>
        <dbReference type="EMBL" id="KAK0507257.1"/>
    </source>
</evidence>
<organism evidence="2 3">
    <name type="scientific">Cladonia borealis</name>
    <dbReference type="NCBI Taxonomy" id="184061"/>
    <lineage>
        <taxon>Eukaryota</taxon>
        <taxon>Fungi</taxon>
        <taxon>Dikarya</taxon>
        <taxon>Ascomycota</taxon>
        <taxon>Pezizomycotina</taxon>
        <taxon>Lecanoromycetes</taxon>
        <taxon>OSLEUM clade</taxon>
        <taxon>Lecanoromycetidae</taxon>
        <taxon>Lecanorales</taxon>
        <taxon>Lecanorineae</taxon>
        <taxon>Cladoniaceae</taxon>
        <taxon>Cladonia</taxon>
    </lineage>
</organism>
<dbReference type="AlphaFoldDB" id="A0AA39QQF4"/>
<dbReference type="PANTHER" id="PTHR42678">
    <property type="entry name" value="AMIDASE"/>
    <property type="match status" value="1"/>
</dbReference>
<dbReference type="InterPro" id="IPR036928">
    <property type="entry name" value="AS_sf"/>
</dbReference>
<dbReference type="EMBL" id="JAFEKC020000024">
    <property type="protein sequence ID" value="KAK0507257.1"/>
    <property type="molecule type" value="Genomic_DNA"/>
</dbReference>
<protein>
    <recommendedName>
        <fullName evidence="1">Amidase domain-containing protein</fullName>
    </recommendedName>
</protein>
<dbReference type="Gene3D" id="3.90.1300.10">
    <property type="entry name" value="Amidase signature (AS) domain"/>
    <property type="match status" value="1"/>
</dbReference>
<comment type="caution">
    <text evidence="2">The sequence shown here is derived from an EMBL/GenBank/DDBJ whole genome shotgun (WGS) entry which is preliminary data.</text>
</comment>